<dbReference type="Pfam" id="PF14844">
    <property type="entry name" value="PH_BEACH"/>
    <property type="match status" value="1"/>
</dbReference>
<dbReference type="PROSITE" id="PS50197">
    <property type="entry name" value="BEACH"/>
    <property type="match status" value="1"/>
</dbReference>
<organism evidence="6 7">
    <name type="scientific">Littorina saxatilis</name>
    <dbReference type="NCBI Taxonomy" id="31220"/>
    <lineage>
        <taxon>Eukaryota</taxon>
        <taxon>Metazoa</taxon>
        <taxon>Spiralia</taxon>
        <taxon>Lophotrochozoa</taxon>
        <taxon>Mollusca</taxon>
        <taxon>Gastropoda</taxon>
        <taxon>Caenogastropoda</taxon>
        <taxon>Littorinimorpha</taxon>
        <taxon>Littorinoidea</taxon>
        <taxon>Littorinidae</taxon>
        <taxon>Littorina</taxon>
    </lineage>
</organism>
<dbReference type="Pfam" id="PF16057">
    <property type="entry name" value="DUF4800"/>
    <property type="match status" value="1"/>
</dbReference>
<dbReference type="Pfam" id="PF20425">
    <property type="entry name" value="Neurobeachin"/>
    <property type="match status" value="1"/>
</dbReference>
<evidence type="ECO:0000256" key="1">
    <source>
        <dbReference type="ARBA" id="ARBA00022574"/>
    </source>
</evidence>
<evidence type="ECO:0000313" key="7">
    <source>
        <dbReference type="Proteomes" id="UP001374579"/>
    </source>
</evidence>
<dbReference type="CDD" id="cd01201">
    <property type="entry name" value="PH_BEACH"/>
    <property type="match status" value="1"/>
</dbReference>
<sequence>MDEQKAGEKLFQLWMIYSAKRDTNILQEFVNLFVESYKNFIDCDFNHLNDGFSEEGPHLTRLPDGVLETLGVQLSRCAYVVTRDRESSGDGGGDVNTAQALTIAQRIIQCLIVLCRNHDNVHLVASCEFVSHAVMLSTFCIEQICTSEAEQRPVAAEQSLSLVKHALHFLECMYDPYFVWRKRLRGWNIDKARQTCRPALLHNEVVPFFHECFQKMGLSSDIQLRLLHVFGAVMCGSQTNSLKAISPATLDVMLKVLSASTVHGPANVQRQEATRLKEIVLQCIVRMVHVIHESSPDQRQIEVNEVMQGYMQVLLNLGMEPTEEVDSRVQLTMINMINEMIACNDKSALQVLMVSGSTFDAFVSLLLKTTLTGTDAQKLAMAVVRVMQAILSGSANAKALFEGKVGYQRFVEALKSLGQPSKELLQTLLDLVVEEHYESSGKMRVINTQAAAMLLQWLPDIQSHDLQVWLAEQLTALCTRGHRSRMSCCTAGMISHIITVLGRQKQIDHKAVGHLIGLLEVLGTLSITAGELKQLISLFRISEEGEQMPYTTRLMRAISTMARREGKDTALYFFDLQNPLDCISLPAIRKWPGPAFSFHAWVCLDTEIDLRTHILLGHQTFRRQLYTFSEGSNHGLEAFVTPSYDLVVAVYNKKEYCTLTVTETRLQDGLWHSVGVVHTAARRPFTQSQVMVYIDGIQRSTAPFKFPNLSEHFSTCRIGSPSPHYTTEVHADNNIKPSEKKGSISPLKALFGGVAKQATFTPAVGVTPLQAGNQDEYWGPPITIHGCVSSVCVFSDVVQPSQFRALQNSGPNGITVFQDYADLADLPAKLVARYSAKACKDHVCADLSPYQNHGQFSGEKCVSWDIKDTINCVGGVQVLFPLLEQVDPEAPVPTPAVTPVANEPSASSEADSPDDWVVLGSSSYADMNLEHNQVAAFLTLLRHMLQTKPVNQDIFVRTQSAATIGALLQKVDPELIDVTVLMAVQLLVEASVASKMSGSVVNKTLTHHLHQYILFDFRVWSKSAFPVRIGHIQYLSTIIKDEKKFFRKKYGVQYFLDIIRAYYTTTEESGLTEEDSKTIRTSLFNLIKYYVIRDIKVEELGQIIGFLVVVKQQELILECLDLLLALLSSHGGRYDQVYALLFEPEQAEMLYKLLTYRNYPIIFYEKVVKVLWVLLKTDRVYDKNKHRLRLGDMGHWGLVSMMKSYSVSAPMIKRFVEQVSHVDTGQSYNSVLAVLTLIHNCGLDIKLEASRQLLTIVASKDKDTAVKSFAKQLAWQDTLVRLLICNEQEEDSYTFSPPPPGNSRSSISAPSISESLVDVTLEETVSEGDLPLNTSTPRRPDRLSIAESIDSLLEPSSTVPQTPSTPMFTQASDFDDLNVSEEDRSTMSRSSSASAEDLTALSHRTSSHRHSSYSLVQSPNSDSVLSTSESASDIATFSEPDSRRSSSGAHSESFQRVWDVLGRSTDTMNQAEEHCQNILICLISIMWKGVDGSDKAAWRERGQVFVCVDRASLTHTLVHSRLVLKRRLLEMMLQSCSEDIRGSAQPLANHTENAIELVRMVWGFITKEVDNSGDAFSETLLDELMALLEVLNVWDTEAGSGWMEMVHLGFHILLTFASQPQLELCSAATVKLTTLVQTKLISSSAEASFILGYLHDLIVMAVEEDLVNYAYLMNVLKALIGRAHTLLTMDHLLPHLPQTAMSPTFFDDFRAYCYTDEWLTFMQNYIKPQCTHFMENNFDETSTNLNTFWMECQEAVEVTYHKRNREIGDSKLKLQGQVFDAFGVRVLSETRRFQNLLTQQKNQHLSTMRQWRAMKKFFFSQRGAWRERQAELHWKLSNQENFSRMRVKMIPNYNFDPHLDASEQRDNTGAPTQDSIAAEKIRVAKEALVSKENMADDTLGDEEWSVISASSANMEEYTGKEKLVISEDVELVTVVDIVKGRLEVTSTHVYFFDCSSNKEEGGEDFKWALTQLREIHFRRYNLRRSALEIFLIDHTNYFINFPRKHMRNKVYTRILSLRPPNLSYKGTRSPAELLRASNLTQKWVQREISNFDYLMQLNTIAGRTYNDLSQYPVFPWILCDYVSEELDLTNPGVFRDLTRPMGVVNPKNEEEVRDKFDTFEDPSGEIEKFHYGTHYSNAAGVMHYMVRLEPFTTLHIQLQSGKFDVADRQFHSVPGSWSSLMDNPNDVKELIPEFYYLPEFLVNQDEFNLGRLQITREPVNNVQLPRWAKTPEEFIHKHREALESDYVSSMLNNWIDLIFGYKQKGPAAAEALNVFYYVTYEGNERADELAKEGAVEDQPENSVSFSEQKTIIKALMRPRTNRDDYHTMSREQQVNLIRLRTGHNRLNAHMNRKFKLAPSPTCACGQEDQTAEHILQRCPLLDEERKEVWPSPTPLQTKLYGSRQELEKTTTFITSAGLIV</sequence>
<name>A0AAN9BU25_9CAEN</name>
<feature type="domain" description="BEACH-type PH" evidence="5">
    <location>
        <begin position="1918"/>
        <end position="2015"/>
    </location>
</feature>
<feature type="compositionally biased region" description="Low complexity" evidence="3">
    <location>
        <begin position="1355"/>
        <end position="1366"/>
    </location>
</feature>
<dbReference type="SUPFAM" id="SSF49899">
    <property type="entry name" value="Concanavalin A-like lectins/glucanases"/>
    <property type="match status" value="1"/>
</dbReference>
<evidence type="ECO:0008006" key="8">
    <source>
        <dbReference type="Google" id="ProtNLM"/>
    </source>
</evidence>
<dbReference type="PROSITE" id="PS51783">
    <property type="entry name" value="PH_BEACH"/>
    <property type="match status" value="1"/>
</dbReference>
<dbReference type="GO" id="GO:0019901">
    <property type="term" value="F:protein kinase binding"/>
    <property type="evidence" value="ECO:0007669"/>
    <property type="project" value="TreeGrafter"/>
</dbReference>
<dbReference type="Gene3D" id="2.60.120.200">
    <property type="match status" value="1"/>
</dbReference>
<protein>
    <recommendedName>
        <fullName evidence="8">Neurobeachin-like protein 1</fullName>
    </recommendedName>
</protein>
<dbReference type="CDD" id="cd06071">
    <property type="entry name" value="Beach"/>
    <property type="match status" value="1"/>
</dbReference>
<dbReference type="InterPro" id="IPR011989">
    <property type="entry name" value="ARM-like"/>
</dbReference>
<dbReference type="FunFam" id="1.10.1540.10:FF:000001">
    <property type="entry name" value="neurobeachin isoform X1"/>
    <property type="match status" value="1"/>
</dbReference>
<evidence type="ECO:0000256" key="2">
    <source>
        <dbReference type="ARBA" id="ARBA00022737"/>
    </source>
</evidence>
<dbReference type="InterPro" id="IPR023362">
    <property type="entry name" value="PH-BEACH_dom"/>
</dbReference>
<dbReference type="InterPro" id="IPR000409">
    <property type="entry name" value="BEACH_dom"/>
</dbReference>
<dbReference type="InterPro" id="IPR050865">
    <property type="entry name" value="BEACH_Domain"/>
</dbReference>
<dbReference type="GO" id="GO:0005829">
    <property type="term" value="C:cytosol"/>
    <property type="evidence" value="ECO:0007669"/>
    <property type="project" value="TreeGrafter"/>
</dbReference>
<dbReference type="InterPro" id="IPR036372">
    <property type="entry name" value="BEACH_dom_sf"/>
</dbReference>
<dbReference type="InterPro" id="IPR011993">
    <property type="entry name" value="PH-like_dom_sf"/>
</dbReference>
<dbReference type="InterPro" id="IPR046852">
    <property type="entry name" value="Neurobeachin_a-sol"/>
</dbReference>
<dbReference type="Pfam" id="PF15787">
    <property type="entry name" value="DUF4704"/>
    <property type="match status" value="1"/>
</dbReference>
<evidence type="ECO:0000259" key="4">
    <source>
        <dbReference type="PROSITE" id="PS50197"/>
    </source>
</evidence>
<feature type="compositionally biased region" description="Low complexity" evidence="3">
    <location>
        <begin position="1387"/>
        <end position="1397"/>
    </location>
</feature>
<feature type="compositionally biased region" description="Polar residues" evidence="3">
    <location>
        <begin position="1415"/>
        <end position="1427"/>
    </location>
</feature>
<proteinExistence type="predicted"/>
<feature type="domain" description="BEACH" evidence="4">
    <location>
        <begin position="2028"/>
        <end position="2322"/>
    </location>
</feature>
<dbReference type="PANTHER" id="PTHR13743:SF112">
    <property type="entry name" value="BEACH DOMAIN-CONTAINING PROTEIN"/>
    <property type="match status" value="1"/>
</dbReference>
<keyword evidence="7" id="KW-1185">Reference proteome</keyword>
<dbReference type="Gene3D" id="1.10.1540.10">
    <property type="entry name" value="BEACH domain"/>
    <property type="match status" value="1"/>
</dbReference>
<dbReference type="InterPro" id="IPR031570">
    <property type="entry name" value="NBEA/BDCP_DUF4704"/>
</dbReference>
<feature type="region of interest" description="Disordered" evidence="3">
    <location>
        <begin position="893"/>
        <end position="912"/>
    </location>
</feature>
<accession>A0AAN9BU25</accession>
<dbReference type="GO" id="GO:0016020">
    <property type="term" value="C:membrane"/>
    <property type="evidence" value="ECO:0007669"/>
    <property type="project" value="TreeGrafter"/>
</dbReference>
<gene>
    <name evidence="6" type="ORF">V1264_011504</name>
</gene>
<keyword evidence="1" id="KW-0853">WD repeat</keyword>
<comment type="caution">
    <text evidence="6">The sequence shown here is derived from an EMBL/GenBank/DDBJ whole genome shotgun (WGS) entry which is preliminary data.</text>
</comment>
<dbReference type="SMART" id="SM01026">
    <property type="entry name" value="Beach"/>
    <property type="match status" value="1"/>
</dbReference>
<dbReference type="Proteomes" id="UP001374579">
    <property type="component" value="Unassembled WGS sequence"/>
</dbReference>
<dbReference type="InterPro" id="IPR016024">
    <property type="entry name" value="ARM-type_fold"/>
</dbReference>
<keyword evidence="2" id="KW-0677">Repeat</keyword>
<dbReference type="Gene3D" id="1.25.10.10">
    <property type="entry name" value="Leucine-rich Repeat Variant"/>
    <property type="match status" value="1"/>
</dbReference>
<feature type="region of interest" description="Disordered" evidence="3">
    <location>
        <begin position="1351"/>
        <end position="1427"/>
    </location>
</feature>
<evidence type="ECO:0000256" key="3">
    <source>
        <dbReference type="SAM" id="MobiDB-lite"/>
    </source>
</evidence>
<dbReference type="Pfam" id="PF02138">
    <property type="entry name" value="Beach"/>
    <property type="match status" value="1"/>
</dbReference>
<evidence type="ECO:0000313" key="6">
    <source>
        <dbReference type="EMBL" id="KAK7111968.1"/>
    </source>
</evidence>
<dbReference type="PANTHER" id="PTHR13743">
    <property type="entry name" value="BEIGE/BEACH-RELATED"/>
    <property type="match status" value="1"/>
</dbReference>
<dbReference type="SUPFAM" id="SSF48371">
    <property type="entry name" value="ARM repeat"/>
    <property type="match status" value="1"/>
</dbReference>
<dbReference type="GO" id="GO:0008104">
    <property type="term" value="P:intracellular protein localization"/>
    <property type="evidence" value="ECO:0007669"/>
    <property type="project" value="TreeGrafter"/>
</dbReference>
<dbReference type="InterPro" id="IPR013320">
    <property type="entry name" value="ConA-like_dom_sf"/>
</dbReference>
<dbReference type="SUPFAM" id="SSF81837">
    <property type="entry name" value="BEACH domain"/>
    <property type="match status" value="1"/>
</dbReference>
<reference evidence="6 7" key="1">
    <citation type="submission" date="2024-02" db="EMBL/GenBank/DDBJ databases">
        <title>Chromosome-scale genome assembly of the rough periwinkle Littorina saxatilis.</title>
        <authorList>
            <person name="De Jode A."/>
            <person name="Faria R."/>
            <person name="Formenti G."/>
            <person name="Sims Y."/>
            <person name="Smith T.P."/>
            <person name="Tracey A."/>
            <person name="Wood J.M.D."/>
            <person name="Zagrodzka Z.B."/>
            <person name="Johannesson K."/>
            <person name="Butlin R.K."/>
            <person name="Leder E.H."/>
        </authorList>
    </citation>
    <scope>NUCLEOTIDE SEQUENCE [LARGE SCALE GENOMIC DNA]</scope>
    <source>
        <strain evidence="6">Snail1</strain>
        <tissue evidence="6">Muscle</tissue>
    </source>
</reference>
<feature type="compositionally biased region" description="Low complexity" evidence="3">
    <location>
        <begin position="897"/>
        <end position="910"/>
    </location>
</feature>
<dbReference type="Gene3D" id="2.30.29.30">
    <property type="entry name" value="Pleckstrin-homology domain (PH domain)/Phosphotyrosine-binding domain (PTB)"/>
    <property type="match status" value="1"/>
</dbReference>
<dbReference type="EMBL" id="JBAMIC010000002">
    <property type="protein sequence ID" value="KAK7111968.1"/>
    <property type="molecule type" value="Genomic_DNA"/>
</dbReference>
<dbReference type="SUPFAM" id="SSF50729">
    <property type="entry name" value="PH domain-like"/>
    <property type="match status" value="1"/>
</dbReference>
<evidence type="ECO:0000259" key="5">
    <source>
        <dbReference type="PROSITE" id="PS51783"/>
    </source>
</evidence>